<comment type="similarity">
    <text evidence="1">Belongs to the UPF0434 family.</text>
</comment>
<proteinExistence type="inferred from homology"/>
<sequence>MDKKLFEILACPQCKGELKHAKDSAELICRPCGMAFPIRDGIPVMLEGEARTLTSGERLDESKGSSQSVR</sequence>
<name>A0ABT3MVK0_9GAMM</name>
<dbReference type="PANTHER" id="PTHR33505">
    <property type="entry name" value="ZGC:162634"/>
    <property type="match status" value="1"/>
</dbReference>
<dbReference type="RefSeq" id="WP_262568246.1">
    <property type="nucleotide sequence ID" value="NZ_JAPFCC010000001.1"/>
</dbReference>
<dbReference type="Gene3D" id="2.20.25.10">
    <property type="match status" value="1"/>
</dbReference>
<reference evidence="2 3" key="1">
    <citation type="submission" date="2022-10" db="EMBL/GenBank/DDBJ databases">
        <title>High-quality genome sequences of two octocoral-associated bacteria, Endozoicomonas euniceicola EF212 and Endozoicomonas gorgoniicola PS125.</title>
        <authorList>
            <person name="Chiou Y.-J."/>
            <person name="Chen Y.-H."/>
        </authorList>
    </citation>
    <scope>NUCLEOTIDE SEQUENCE [LARGE SCALE GENOMIC DNA]</scope>
    <source>
        <strain evidence="2 3">PS125</strain>
    </source>
</reference>
<dbReference type="SUPFAM" id="SSF158997">
    <property type="entry name" value="Trm112p-like"/>
    <property type="match status" value="1"/>
</dbReference>
<dbReference type="InterPro" id="IPR005651">
    <property type="entry name" value="Trm112-like"/>
</dbReference>
<evidence type="ECO:0000313" key="3">
    <source>
        <dbReference type="Proteomes" id="UP001209854"/>
    </source>
</evidence>
<evidence type="ECO:0000313" key="2">
    <source>
        <dbReference type="EMBL" id="MCW7553416.1"/>
    </source>
</evidence>
<dbReference type="EMBL" id="JAPFCC010000001">
    <property type="protein sequence ID" value="MCW7553416.1"/>
    <property type="molecule type" value="Genomic_DNA"/>
</dbReference>
<dbReference type="HAMAP" id="MF_01187">
    <property type="entry name" value="UPF0434"/>
    <property type="match status" value="1"/>
</dbReference>
<gene>
    <name evidence="2" type="ORF">NX722_12380</name>
</gene>
<evidence type="ECO:0000256" key="1">
    <source>
        <dbReference type="HAMAP-Rule" id="MF_01187"/>
    </source>
</evidence>
<accession>A0ABT3MVK0</accession>
<organism evidence="2 3">
    <name type="scientific">Endozoicomonas gorgoniicola</name>
    <dbReference type="NCBI Taxonomy" id="1234144"/>
    <lineage>
        <taxon>Bacteria</taxon>
        <taxon>Pseudomonadati</taxon>
        <taxon>Pseudomonadota</taxon>
        <taxon>Gammaproteobacteria</taxon>
        <taxon>Oceanospirillales</taxon>
        <taxon>Endozoicomonadaceae</taxon>
        <taxon>Endozoicomonas</taxon>
    </lineage>
</organism>
<protein>
    <recommendedName>
        <fullName evidence="1">UPF0434 protein NX722_12380</fullName>
    </recommendedName>
</protein>
<dbReference type="PANTHER" id="PTHR33505:SF4">
    <property type="entry name" value="PROTEIN PREY, MITOCHONDRIAL"/>
    <property type="match status" value="1"/>
</dbReference>
<comment type="caution">
    <text evidence="2">The sequence shown here is derived from an EMBL/GenBank/DDBJ whole genome shotgun (WGS) entry which is preliminary data.</text>
</comment>
<keyword evidence="3" id="KW-1185">Reference proteome</keyword>
<dbReference type="Pfam" id="PF03966">
    <property type="entry name" value="Trm112p"/>
    <property type="match status" value="1"/>
</dbReference>
<dbReference type="Proteomes" id="UP001209854">
    <property type="component" value="Unassembled WGS sequence"/>
</dbReference>